<evidence type="ECO:0000256" key="2">
    <source>
        <dbReference type="ARBA" id="ARBA00022448"/>
    </source>
</evidence>
<evidence type="ECO:0000256" key="5">
    <source>
        <dbReference type="ARBA" id="ARBA00022989"/>
    </source>
</evidence>
<evidence type="ECO:0000313" key="9">
    <source>
        <dbReference type="EMBL" id="RAS78683.1"/>
    </source>
</evidence>
<dbReference type="Gene3D" id="1.20.1250.20">
    <property type="entry name" value="MFS general substrate transporter like domains"/>
    <property type="match status" value="1"/>
</dbReference>
<dbReference type="GO" id="GO:0005886">
    <property type="term" value="C:plasma membrane"/>
    <property type="evidence" value="ECO:0007669"/>
    <property type="project" value="UniProtKB-SubCell"/>
</dbReference>
<reference evidence="9 10" key="1">
    <citation type="submission" date="2016-03" db="EMBL/GenBank/DDBJ databases">
        <title>Comparison of Bacillus endophyticus and B. anthracis characteristics using whole genome sequence analysis and microbiological techniques.</title>
        <authorList>
            <person name="Lekota K.E."/>
            <person name="Mafofo J."/>
            <person name="Rees J."/>
            <person name="Muchadeyi F.C."/>
            <person name="Madoroba E."/>
            <person name="Van Heerden H."/>
        </authorList>
    </citation>
    <scope>NUCLEOTIDE SEQUENCE [LARGE SCALE GENOMIC DNA]</scope>
    <source>
        <strain evidence="9 10">3631_10C</strain>
    </source>
</reference>
<accession>A0AAX1QBW3</accession>
<dbReference type="Pfam" id="PF07690">
    <property type="entry name" value="MFS_1"/>
    <property type="match status" value="1"/>
</dbReference>
<evidence type="ECO:0000256" key="1">
    <source>
        <dbReference type="ARBA" id="ARBA00004651"/>
    </source>
</evidence>
<feature type="transmembrane region" description="Helical" evidence="7">
    <location>
        <begin position="372"/>
        <end position="395"/>
    </location>
</feature>
<comment type="subcellular location">
    <subcellularLocation>
        <location evidence="1">Cell membrane</location>
        <topology evidence="1">Multi-pass membrane protein</topology>
    </subcellularLocation>
</comment>
<dbReference type="AlphaFoldDB" id="A0AAX1QBW3"/>
<dbReference type="Proteomes" id="UP000250174">
    <property type="component" value="Unassembled WGS sequence"/>
</dbReference>
<evidence type="ECO:0000259" key="8">
    <source>
        <dbReference type="PROSITE" id="PS50850"/>
    </source>
</evidence>
<feature type="transmembrane region" description="Helical" evidence="7">
    <location>
        <begin position="136"/>
        <end position="161"/>
    </location>
</feature>
<protein>
    <submittedName>
        <fullName evidence="9">MFS transporter</fullName>
    </submittedName>
</protein>
<keyword evidence="3" id="KW-1003">Cell membrane</keyword>
<sequence length="408" mass="46300">MNKSYYFILISQTTTNLGFSLYTMSVILFLYHLTHSPFLTSFVTLVSILARMLGSALLPMFSNKMHVKFLLLLSQIAQVIFLPGLFFLFHKDYSLTVILLTFTFILLVSFFNGWFSPLKTTIISVIVPPEDRVRANSLLSTVDQTFQFVGWSFGGLILAFLGKGTTLTMTLSLIIFSIISLMFIEITHKRPQTFRNESAMQSLIIGWKYLFKDKKLKVLMIMDLMESWAGMIWIGAISLAFVQEALHKGETWWGYVNGAYYLGSMVGGFIIYRMSIKLRKKLLPFMLVGATSFGVLTLVYGFMSNPFIALILVLFMGPSYILRDLCQETIFQNVTDEHTLTKIMAARSTLVQFIFLLAIIGMGAIADTFGARLVYISAGILLLISVLYGISRLLFQYQSHNFNKKINY</sequence>
<comment type="caution">
    <text evidence="9">The sequence shown here is derived from an EMBL/GenBank/DDBJ whole genome shotgun (WGS) entry which is preliminary data.</text>
</comment>
<dbReference type="RefSeq" id="WP_113765381.1">
    <property type="nucleotide sequence ID" value="NZ_LVYK01000012.1"/>
</dbReference>
<dbReference type="PANTHER" id="PTHR23513:SF19">
    <property type="entry name" value="MAJOR FACILITATOR SUPERFAMILY (MFS) PROFILE DOMAIN-CONTAINING PROTEIN"/>
    <property type="match status" value="1"/>
</dbReference>
<feature type="transmembrane region" description="Helical" evidence="7">
    <location>
        <begin position="167"/>
        <end position="186"/>
    </location>
</feature>
<dbReference type="PROSITE" id="PS50850">
    <property type="entry name" value="MFS"/>
    <property type="match status" value="1"/>
</dbReference>
<feature type="transmembrane region" description="Helical" evidence="7">
    <location>
        <begin position="70"/>
        <end position="89"/>
    </location>
</feature>
<gene>
    <name evidence="9" type="ORF">A3864_08190</name>
</gene>
<name>A0AAX1QBW3_9BACI</name>
<dbReference type="PANTHER" id="PTHR23513">
    <property type="entry name" value="INTEGRAL MEMBRANE EFFLUX PROTEIN-RELATED"/>
    <property type="match status" value="1"/>
</dbReference>
<feature type="transmembrane region" description="Helical" evidence="7">
    <location>
        <begin position="95"/>
        <end position="115"/>
    </location>
</feature>
<organism evidence="9 10">
    <name type="scientific">Priestia endophytica</name>
    <dbReference type="NCBI Taxonomy" id="135735"/>
    <lineage>
        <taxon>Bacteria</taxon>
        <taxon>Bacillati</taxon>
        <taxon>Bacillota</taxon>
        <taxon>Bacilli</taxon>
        <taxon>Bacillales</taxon>
        <taxon>Bacillaceae</taxon>
        <taxon>Priestia</taxon>
    </lineage>
</organism>
<keyword evidence="5 7" id="KW-1133">Transmembrane helix</keyword>
<feature type="domain" description="Major facilitator superfamily (MFS) profile" evidence="8">
    <location>
        <begin position="1"/>
        <end position="189"/>
    </location>
</feature>
<evidence type="ECO:0000313" key="10">
    <source>
        <dbReference type="Proteomes" id="UP000250174"/>
    </source>
</evidence>
<feature type="transmembrane region" description="Helical" evidence="7">
    <location>
        <begin position="7"/>
        <end position="32"/>
    </location>
</feature>
<dbReference type="CDD" id="cd06173">
    <property type="entry name" value="MFS_MefA_like"/>
    <property type="match status" value="1"/>
</dbReference>
<keyword evidence="4 7" id="KW-0812">Transmembrane</keyword>
<evidence type="ECO:0000256" key="6">
    <source>
        <dbReference type="ARBA" id="ARBA00023136"/>
    </source>
</evidence>
<dbReference type="InterPro" id="IPR011701">
    <property type="entry name" value="MFS"/>
</dbReference>
<evidence type="ECO:0000256" key="3">
    <source>
        <dbReference type="ARBA" id="ARBA00022475"/>
    </source>
</evidence>
<evidence type="ECO:0000256" key="4">
    <source>
        <dbReference type="ARBA" id="ARBA00022692"/>
    </source>
</evidence>
<dbReference type="InterPro" id="IPR036259">
    <property type="entry name" value="MFS_trans_sf"/>
</dbReference>
<feature type="transmembrane region" description="Helical" evidence="7">
    <location>
        <begin position="218"/>
        <end position="240"/>
    </location>
</feature>
<feature type="transmembrane region" description="Helical" evidence="7">
    <location>
        <begin position="38"/>
        <end position="58"/>
    </location>
</feature>
<dbReference type="InterPro" id="IPR020846">
    <property type="entry name" value="MFS_dom"/>
</dbReference>
<keyword evidence="6 7" id="KW-0472">Membrane</keyword>
<feature type="transmembrane region" description="Helical" evidence="7">
    <location>
        <begin position="252"/>
        <end position="271"/>
    </location>
</feature>
<proteinExistence type="predicted"/>
<feature type="transmembrane region" description="Helical" evidence="7">
    <location>
        <begin position="344"/>
        <end position="366"/>
    </location>
</feature>
<evidence type="ECO:0000256" key="7">
    <source>
        <dbReference type="SAM" id="Phobius"/>
    </source>
</evidence>
<dbReference type="GO" id="GO:0022857">
    <property type="term" value="F:transmembrane transporter activity"/>
    <property type="evidence" value="ECO:0007669"/>
    <property type="project" value="InterPro"/>
</dbReference>
<dbReference type="EMBL" id="LVYK01000012">
    <property type="protein sequence ID" value="RAS78683.1"/>
    <property type="molecule type" value="Genomic_DNA"/>
</dbReference>
<keyword evidence="2" id="KW-0813">Transport</keyword>
<dbReference type="SUPFAM" id="SSF103473">
    <property type="entry name" value="MFS general substrate transporter"/>
    <property type="match status" value="1"/>
</dbReference>